<protein>
    <recommendedName>
        <fullName evidence="3">T9SS C-terminal target domain-containing protein</fullName>
    </recommendedName>
</protein>
<name>A0ABQ3BMG0_9FLAO</name>
<proteinExistence type="predicted"/>
<accession>A0ABQ3BMG0</accession>
<reference evidence="2" key="1">
    <citation type="journal article" date="2019" name="Int. J. Syst. Evol. Microbiol.">
        <title>The Global Catalogue of Microorganisms (GCM) 10K type strain sequencing project: providing services to taxonomists for standard genome sequencing and annotation.</title>
        <authorList>
            <consortium name="The Broad Institute Genomics Platform"/>
            <consortium name="The Broad Institute Genome Sequencing Center for Infectious Disease"/>
            <person name="Wu L."/>
            <person name="Ma J."/>
        </authorList>
    </citation>
    <scope>NUCLEOTIDE SEQUENCE [LARGE SCALE GENOMIC DNA]</scope>
    <source>
        <strain evidence="2">KCTC 12708</strain>
    </source>
</reference>
<dbReference type="EMBL" id="BMWY01000002">
    <property type="protein sequence ID" value="GGZ51522.1"/>
    <property type="molecule type" value="Genomic_DNA"/>
</dbReference>
<evidence type="ECO:0000313" key="1">
    <source>
        <dbReference type="EMBL" id="GGZ51522.1"/>
    </source>
</evidence>
<gene>
    <name evidence="1" type="ORF">GCM10008088_11700</name>
</gene>
<dbReference type="Proteomes" id="UP000615593">
    <property type="component" value="Unassembled WGS sequence"/>
</dbReference>
<keyword evidence="2" id="KW-1185">Reference proteome</keyword>
<evidence type="ECO:0000313" key="2">
    <source>
        <dbReference type="Proteomes" id="UP000615593"/>
    </source>
</evidence>
<dbReference type="RefSeq" id="WP_027883661.1">
    <property type="nucleotide sequence ID" value="NZ_BMWY01000002.1"/>
</dbReference>
<evidence type="ECO:0008006" key="3">
    <source>
        <dbReference type="Google" id="ProtNLM"/>
    </source>
</evidence>
<dbReference type="GeneID" id="94368834"/>
<comment type="caution">
    <text evidence="1">The sequence shown here is derived from an EMBL/GenBank/DDBJ whole genome shotgun (WGS) entry which is preliminary data.</text>
</comment>
<sequence>MKLTHLILLSFIFLARGFGEEIPLLTSLDSKVNESSGLLLLDGRLITHNDSDEPNELYEIDAKNGNVLRTVVVTNVENNDWEDLAEDEEFLYIGDFGNNLGSRKDLKVYKIEKEAYKNAENDSIQAEIINFSYANQEEYLPARYNSNFDAEALISYQDKLYIFTKNWENKKTDVYELSKTPGTYKLEKIDTIETEGLITGATYDELNDRILLCGNSMPTPFIIELKEFSRGKFSNGEMKKYNLQPQLGASIQIEGITMINKNECYLSAEKSITGTSALYKYTFDKNLDQ</sequence>
<organism evidence="1 2">
    <name type="scientific">Mesonia mobilis</name>
    <dbReference type="NCBI Taxonomy" id="369791"/>
    <lineage>
        <taxon>Bacteria</taxon>
        <taxon>Pseudomonadati</taxon>
        <taxon>Bacteroidota</taxon>
        <taxon>Flavobacteriia</taxon>
        <taxon>Flavobacteriales</taxon>
        <taxon>Flavobacteriaceae</taxon>
        <taxon>Mesonia</taxon>
    </lineage>
</organism>